<evidence type="ECO:0000259" key="6">
    <source>
        <dbReference type="PROSITE" id="PS51724"/>
    </source>
</evidence>
<dbReference type="GO" id="GO:0000270">
    <property type="term" value="P:peptidoglycan metabolic process"/>
    <property type="evidence" value="ECO:0007669"/>
    <property type="project" value="UniProtKB-UniRule"/>
</dbReference>
<evidence type="ECO:0000313" key="8">
    <source>
        <dbReference type="Proteomes" id="UP000006250"/>
    </source>
</evidence>
<dbReference type="RefSeq" id="WP_005997202.1">
    <property type="nucleotide sequence ID" value="NZ_AECZ01000064.1"/>
</dbReference>
<dbReference type="Gene3D" id="3.30.70.1070">
    <property type="entry name" value="Sporulation related repeat"/>
    <property type="match status" value="1"/>
</dbReference>
<comment type="caution">
    <text evidence="7">The sequence shown here is derived from an EMBL/GenBank/DDBJ whole genome shotgun (WGS) entry which is preliminary data.</text>
</comment>
<dbReference type="Proteomes" id="UP000006250">
    <property type="component" value="Unassembled WGS sequence"/>
</dbReference>
<keyword evidence="7" id="KW-0449">Lipoprotein</keyword>
<dbReference type="Pfam" id="PF05036">
    <property type="entry name" value="SPOR"/>
    <property type="match status" value="1"/>
</dbReference>
<dbReference type="Pfam" id="PF03330">
    <property type="entry name" value="DPBB_1"/>
    <property type="match status" value="1"/>
</dbReference>
<gene>
    <name evidence="4" type="primary">rlpA</name>
    <name evidence="7" type="ORF">DesfrDRAFT_4124</name>
</gene>
<dbReference type="CDD" id="cd22268">
    <property type="entry name" value="DPBB_RlpA-like"/>
    <property type="match status" value="1"/>
</dbReference>
<evidence type="ECO:0000256" key="3">
    <source>
        <dbReference type="ARBA" id="ARBA00023316"/>
    </source>
</evidence>
<keyword evidence="2 4" id="KW-0456">Lyase</keyword>
<dbReference type="HAMAP" id="MF_02071">
    <property type="entry name" value="RlpA"/>
    <property type="match status" value="1"/>
</dbReference>
<dbReference type="GO" id="GO:0008932">
    <property type="term" value="F:lytic endotransglycosylase activity"/>
    <property type="evidence" value="ECO:0007669"/>
    <property type="project" value="UniProtKB-UniRule"/>
</dbReference>
<dbReference type="PROSITE" id="PS51724">
    <property type="entry name" value="SPOR"/>
    <property type="match status" value="1"/>
</dbReference>
<keyword evidence="3 4" id="KW-0961">Cell wall biogenesis/degradation</keyword>
<dbReference type="PANTHER" id="PTHR34183">
    <property type="entry name" value="ENDOLYTIC PEPTIDOGLYCAN TRANSGLYCOSYLASE RLPA"/>
    <property type="match status" value="1"/>
</dbReference>
<evidence type="ECO:0000256" key="1">
    <source>
        <dbReference type="ARBA" id="ARBA00022729"/>
    </source>
</evidence>
<dbReference type="SUPFAM" id="SSF110997">
    <property type="entry name" value="Sporulation related repeat"/>
    <property type="match status" value="1"/>
</dbReference>
<dbReference type="EC" id="4.2.2.-" evidence="4"/>
<dbReference type="EMBL" id="AECZ01000064">
    <property type="protein sequence ID" value="EFL49140.1"/>
    <property type="molecule type" value="Genomic_DNA"/>
</dbReference>
<dbReference type="InterPro" id="IPR009009">
    <property type="entry name" value="RlpA-like_DPBB"/>
</dbReference>
<keyword evidence="1" id="KW-0732">Signal</keyword>
<proteinExistence type="inferred from homology"/>
<dbReference type="Gene3D" id="2.40.40.10">
    <property type="entry name" value="RlpA-like domain"/>
    <property type="match status" value="1"/>
</dbReference>
<dbReference type="NCBIfam" id="TIGR00413">
    <property type="entry name" value="rlpA"/>
    <property type="match status" value="1"/>
</dbReference>
<dbReference type="OrthoDB" id="9779128at2"/>
<dbReference type="PANTHER" id="PTHR34183:SF1">
    <property type="entry name" value="ENDOLYTIC PEPTIDOGLYCAN TRANSGLYCOSYLASE RLPA"/>
    <property type="match status" value="1"/>
</dbReference>
<dbReference type="InterPro" id="IPR007730">
    <property type="entry name" value="SPOR-like_dom"/>
</dbReference>
<dbReference type="SUPFAM" id="SSF50685">
    <property type="entry name" value="Barwin-like endoglucanases"/>
    <property type="match status" value="1"/>
</dbReference>
<dbReference type="InterPro" id="IPR012997">
    <property type="entry name" value="RplA"/>
</dbReference>
<reference evidence="7 8" key="1">
    <citation type="submission" date="2010-08" db="EMBL/GenBank/DDBJ databases">
        <title>The draft genome of Desulfovibrio fructosovorans JJ.</title>
        <authorList>
            <consortium name="US DOE Joint Genome Institute (JGI-PGF)"/>
            <person name="Lucas S."/>
            <person name="Copeland A."/>
            <person name="Lapidus A."/>
            <person name="Cheng J.-F."/>
            <person name="Bruce D."/>
            <person name="Goodwin L."/>
            <person name="Pitluck S."/>
            <person name="Land M.L."/>
            <person name="Hauser L."/>
            <person name="Chang Y.-J."/>
            <person name="Jeffries C."/>
            <person name="Wall J.D."/>
            <person name="Stahl D.A."/>
            <person name="Arkin A.P."/>
            <person name="Dehal P."/>
            <person name="Stolyar S.M."/>
            <person name="Hazen T.C."/>
            <person name="Woyke T.J."/>
        </authorList>
    </citation>
    <scope>NUCLEOTIDE SEQUENCE [LARGE SCALE GENOMIC DNA]</scope>
    <source>
        <strain evidence="7 8">JJ</strain>
    </source>
</reference>
<keyword evidence="8" id="KW-1185">Reference proteome</keyword>
<sequence>MPYRPSSLFCRSAIRLVAGLVAVLSLWGCAAKAPIPRSSGRTPATMRPYTIKGVTYRPLHTAKGYDEKGIASWYGPGFHGHMTSSGEIYDQYQMTCAHKLLPMHTNVRVTNLENGRSCVLRVNDRGPFVSGRIIDLSLAGAKNLGVYGKGTAKVRVQVEGEVPGATPDGELPGPFFVQVGAFANRRNAERLLSRLFAAGYAGSRIDYKEIDGTQFFRVHAGIFATPAEADVARLRLATIFDGAFVIAQ</sequence>
<name>E1K2M4_SOLFR</name>
<dbReference type="InterPro" id="IPR034718">
    <property type="entry name" value="RlpA"/>
</dbReference>
<feature type="domain" description="SPOR" evidence="6">
    <location>
        <begin position="169"/>
        <end position="248"/>
    </location>
</feature>
<dbReference type="GO" id="GO:0009279">
    <property type="term" value="C:cell outer membrane"/>
    <property type="evidence" value="ECO:0007669"/>
    <property type="project" value="TreeGrafter"/>
</dbReference>
<dbReference type="eggNOG" id="COG0797">
    <property type="taxonomic scope" value="Bacteria"/>
</dbReference>
<organism evidence="7 8">
    <name type="scientific">Solidesulfovibrio fructosivorans JJ]</name>
    <dbReference type="NCBI Taxonomy" id="596151"/>
    <lineage>
        <taxon>Bacteria</taxon>
        <taxon>Pseudomonadati</taxon>
        <taxon>Thermodesulfobacteriota</taxon>
        <taxon>Desulfovibrionia</taxon>
        <taxon>Desulfovibrionales</taxon>
        <taxon>Desulfovibrionaceae</taxon>
        <taxon>Solidesulfovibrio</taxon>
    </lineage>
</organism>
<protein>
    <recommendedName>
        <fullName evidence="4">Probable endolytic peptidoglycan transglycosylase RlpA</fullName>
        <ecNumber evidence="4">4.2.2.-</ecNumber>
    </recommendedName>
</protein>
<evidence type="ECO:0000256" key="5">
    <source>
        <dbReference type="RuleBase" id="RU003495"/>
    </source>
</evidence>
<comment type="function">
    <text evidence="4">Lytic transglycosylase with a strong preference for naked glycan strands that lack stem peptides.</text>
</comment>
<dbReference type="GO" id="GO:0071555">
    <property type="term" value="P:cell wall organization"/>
    <property type="evidence" value="ECO:0007669"/>
    <property type="project" value="UniProtKB-KW"/>
</dbReference>
<accession>E1K2M4</accession>
<comment type="similarity">
    <text evidence="4 5">Belongs to the RlpA family.</text>
</comment>
<evidence type="ECO:0000256" key="4">
    <source>
        <dbReference type="HAMAP-Rule" id="MF_02071"/>
    </source>
</evidence>
<dbReference type="GO" id="GO:0042834">
    <property type="term" value="F:peptidoglycan binding"/>
    <property type="evidence" value="ECO:0007669"/>
    <property type="project" value="InterPro"/>
</dbReference>
<evidence type="ECO:0000313" key="7">
    <source>
        <dbReference type="EMBL" id="EFL49140.1"/>
    </source>
</evidence>
<evidence type="ECO:0000256" key="2">
    <source>
        <dbReference type="ARBA" id="ARBA00023239"/>
    </source>
</evidence>
<dbReference type="InterPro" id="IPR036908">
    <property type="entry name" value="RlpA-like_sf"/>
</dbReference>
<dbReference type="InterPro" id="IPR036680">
    <property type="entry name" value="SPOR-like_sf"/>
</dbReference>
<dbReference type="STRING" id="596151.DesfrDRAFT_4124"/>
<dbReference type="AlphaFoldDB" id="E1K2M4"/>